<proteinExistence type="predicted"/>
<dbReference type="InterPro" id="IPR056924">
    <property type="entry name" value="SH3_Tf2-1"/>
</dbReference>
<dbReference type="STRING" id="51240.A0A2I4GYH9"/>
<evidence type="ECO:0000313" key="3">
    <source>
        <dbReference type="RefSeq" id="XP_018848965.1"/>
    </source>
</evidence>
<feature type="domain" description="Tf2-1-like SH3-like" evidence="1">
    <location>
        <begin position="111"/>
        <end position="156"/>
    </location>
</feature>
<reference evidence="3" key="1">
    <citation type="submission" date="2025-08" db="UniProtKB">
        <authorList>
            <consortium name="RefSeq"/>
        </authorList>
    </citation>
    <scope>IDENTIFICATION</scope>
    <source>
        <tissue evidence="3">Leaves</tissue>
    </source>
</reference>
<dbReference type="Gramene" id="Jr03_20900_p1">
    <property type="protein sequence ID" value="cds.Jr03_20900_p1"/>
    <property type="gene ID" value="Jr03_20900"/>
</dbReference>
<evidence type="ECO:0000313" key="2">
    <source>
        <dbReference type="Proteomes" id="UP000235220"/>
    </source>
</evidence>
<dbReference type="Proteomes" id="UP000235220">
    <property type="component" value="Chromosome 3"/>
</dbReference>
<protein>
    <submittedName>
        <fullName evidence="3">Uncharacterized protein LOC109012001</fullName>
    </submittedName>
</protein>
<dbReference type="PANTHER" id="PTHR45835:SF104">
    <property type="entry name" value="PROTEIN NYNRIN-LIKE"/>
    <property type="match status" value="1"/>
</dbReference>
<dbReference type="GeneID" id="109012001"/>
<gene>
    <name evidence="3" type="primary">LOC109012001</name>
</gene>
<keyword evidence="2" id="KW-1185">Reference proteome</keyword>
<name>A0A2I4GYH9_JUGRE</name>
<dbReference type="RefSeq" id="XP_018848965.1">
    <property type="nucleotide sequence ID" value="XM_018993420.1"/>
</dbReference>
<evidence type="ECO:0000259" key="1">
    <source>
        <dbReference type="Pfam" id="PF24626"/>
    </source>
</evidence>
<dbReference type="OrthoDB" id="913535at2759"/>
<organism evidence="2 3">
    <name type="scientific">Juglans regia</name>
    <name type="common">English walnut</name>
    <dbReference type="NCBI Taxonomy" id="51240"/>
    <lineage>
        <taxon>Eukaryota</taxon>
        <taxon>Viridiplantae</taxon>
        <taxon>Streptophyta</taxon>
        <taxon>Embryophyta</taxon>
        <taxon>Tracheophyta</taxon>
        <taxon>Spermatophyta</taxon>
        <taxon>Magnoliopsida</taxon>
        <taxon>eudicotyledons</taxon>
        <taxon>Gunneridae</taxon>
        <taxon>Pentapetalae</taxon>
        <taxon>rosids</taxon>
        <taxon>fabids</taxon>
        <taxon>Fagales</taxon>
        <taxon>Juglandaceae</taxon>
        <taxon>Juglans</taxon>
    </lineage>
</organism>
<dbReference type="Pfam" id="PF24626">
    <property type="entry name" value="SH3_Tf2-1"/>
    <property type="match status" value="1"/>
</dbReference>
<dbReference type="KEGG" id="jre:109012001"/>
<dbReference type="PANTHER" id="PTHR45835">
    <property type="entry name" value="YALI0A06105P"/>
    <property type="match status" value="1"/>
</dbReference>
<sequence length="156" mass="18021">MALPSSVPVGRSSSSYMNLAYSSAYHPQSDGQTEDVNKCLEQFLRCFLVYGVPPTPLQEYVKGLPSNQTVEELLKSREQILDILKTNMLLAQERMKFQYDKQHTERAFAVGDWVYLRVQPYRQKSLAVRRNMKLSPKFFGPFQILERIGQVANRLE</sequence>
<accession>A0A2I4GYH9</accession>
<dbReference type="AlphaFoldDB" id="A0A2I4GYH9"/>